<feature type="transmembrane region" description="Helical" evidence="1">
    <location>
        <begin position="1046"/>
        <end position="1064"/>
    </location>
</feature>
<feature type="transmembrane region" description="Helical" evidence="1">
    <location>
        <begin position="306"/>
        <end position="324"/>
    </location>
</feature>
<feature type="transmembrane region" description="Helical" evidence="1">
    <location>
        <begin position="1196"/>
        <end position="1213"/>
    </location>
</feature>
<feature type="transmembrane region" description="Helical" evidence="1">
    <location>
        <begin position="1142"/>
        <end position="1160"/>
    </location>
</feature>
<feature type="transmembrane region" description="Helical" evidence="1">
    <location>
        <begin position="417"/>
        <end position="437"/>
    </location>
</feature>
<feature type="transmembrane region" description="Helical" evidence="1">
    <location>
        <begin position="844"/>
        <end position="861"/>
    </location>
</feature>
<feature type="transmembrane region" description="Helical" evidence="1">
    <location>
        <begin position="987"/>
        <end position="1005"/>
    </location>
</feature>
<feature type="transmembrane region" description="Helical" evidence="1">
    <location>
        <begin position="344"/>
        <end position="367"/>
    </location>
</feature>
<feature type="transmembrane region" description="Helical" evidence="1">
    <location>
        <begin position="529"/>
        <end position="545"/>
    </location>
</feature>
<keyword evidence="3" id="KW-1185">Reference proteome</keyword>
<feature type="transmembrane region" description="Helical" evidence="1">
    <location>
        <begin position="156"/>
        <end position="174"/>
    </location>
</feature>
<feature type="transmembrane region" description="Helical" evidence="1">
    <location>
        <begin position="1246"/>
        <end position="1265"/>
    </location>
</feature>
<feature type="transmembrane region" description="Helical" evidence="1">
    <location>
        <begin position="449"/>
        <end position="470"/>
    </location>
</feature>
<dbReference type="RefSeq" id="WP_162423411.1">
    <property type="nucleotide sequence ID" value="NZ_WVIE01000011.1"/>
</dbReference>
<feature type="transmembrane region" description="Helical" evidence="1">
    <location>
        <begin position="712"/>
        <end position="736"/>
    </location>
</feature>
<feature type="transmembrane region" description="Helical" evidence="1">
    <location>
        <begin position="897"/>
        <end position="915"/>
    </location>
</feature>
<feature type="transmembrane region" description="Helical" evidence="1">
    <location>
        <begin position="557"/>
        <end position="573"/>
    </location>
</feature>
<reference evidence="2" key="1">
    <citation type="submission" date="2019-12" db="EMBL/GenBank/DDBJ databases">
        <title>High-Quality draft genome sequences of three cyanobacteria isolated from the limestone walls of the Old Cathedral of Coimbra.</title>
        <authorList>
            <person name="Tiago I."/>
            <person name="Soares F."/>
            <person name="Portugal A."/>
        </authorList>
    </citation>
    <scope>NUCLEOTIDE SEQUENCE</scope>
    <source>
        <strain evidence="2">A</strain>
    </source>
</reference>
<feature type="transmembrane region" description="Helical" evidence="1">
    <location>
        <begin position="213"/>
        <end position="232"/>
    </location>
</feature>
<feature type="transmembrane region" description="Helical" evidence="1">
    <location>
        <begin position="1017"/>
        <end position="1034"/>
    </location>
</feature>
<feature type="transmembrane region" description="Helical" evidence="1">
    <location>
        <begin position="963"/>
        <end position="981"/>
    </location>
</feature>
<feature type="transmembrane region" description="Helical" evidence="1">
    <location>
        <begin position="123"/>
        <end position="144"/>
    </location>
</feature>
<proteinExistence type="predicted"/>
<feature type="transmembrane region" description="Helical" evidence="1">
    <location>
        <begin position="503"/>
        <end position="523"/>
    </location>
</feature>
<feature type="transmembrane region" description="Helical" evidence="1">
    <location>
        <begin position="682"/>
        <end position="700"/>
    </location>
</feature>
<evidence type="ECO:0000256" key="1">
    <source>
        <dbReference type="SAM" id="Phobius"/>
    </source>
</evidence>
<feature type="transmembrane region" description="Helical" evidence="1">
    <location>
        <begin position="379"/>
        <end position="397"/>
    </location>
</feature>
<accession>A0A8J7Z9H8</accession>
<dbReference type="Proteomes" id="UP000646053">
    <property type="component" value="Unassembled WGS sequence"/>
</dbReference>
<gene>
    <name evidence="2" type="ORF">GS601_11415</name>
</gene>
<evidence type="ECO:0000313" key="3">
    <source>
        <dbReference type="Proteomes" id="UP000646053"/>
    </source>
</evidence>
<feature type="transmembrane region" description="Helical" evidence="1">
    <location>
        <begin position="921"/>
        <end position="942"/>
    </location>
</feature>
<keyword evidence="1" id="KW-0472">Membrane</keyword>
<keyword evidence="1" id="KW-0812">Transmembrane</keyword>
<feature type="transmembrane region" description="Helical" evidence="1">
    <location>
        <begin position="652"/>
        <end position="670"/>
    </location>
</feature>
<comment type="caution">
    <text evidence="2">The sequence shown here is derived from an EMBL/GenBank/DDBJ whole genome shotgun (WGS) entry which is preliminary data.</text>
</comment>
<evidence type="ECO:0000313" key="2">
    <source>
        <dbReference type="EMBL" id="NDJ17895.1"/>
    </source>
</evidence>
<feature type="transmembrane region" description="Helical" evidence="1">
    <location>
        <begin position="789"/>
        <end position="808"/>
    </location>
</feature>
<feature type="transmembrane region" description="Helical" evidence="1">
    <location>
        <begin position="630"/>
        <end position="647"/>
    </location>
</feature>
<evidence type="ECO:0008006" key="4">
    <source>
        <dbReference type="Google" id="ProtNLM"/>
    </source>
</evidence>
<feature type="transmembrane region" description="Helical" evidence="1">
    <location>
        <begin position="867"/>
        <end position="885"/>
    </location>
</feature>
<name>A0A8J7Z9H8_9CYAN</name>
<protein>
    <recommendedName>
        <fullName evidence="4">DUF2157 domain-containing protein</fullName>
    </recommendedName>
</protein>
<sequence length="1285" mass="139339">MESPETRITLDLDANHPNLLRGLEVWLHLGLLTQHQIDQLSRRYLICALPEVVEAQPSLPPSSLTGALERSSPADFVVADVPERRVDRRQPTVSSGNVSDNISDRVSDNVMTRILRSLQQELSVVWLLVLGVFLVVVSSAVLAASQWQNVSPTGQYLVLLGYTLSFWGVSAWASRQLSLRLTTATLKTLTLLLIPVNFWAIDRFLLQTIEVQSVVVAAIASLVLSAIAVLLLKNSSSDHPRFALVYLGLSYLQLGWAVPMIPLGSVYLGSLLFIIAPVLALSRVAVVACAIALLFLRAIFIVDVDIAQLGLAIALCGGGIARIAQRQPGSTAWMFSGAVLLLGWGVSVGAVPWQALVTSGIALLVSYWALQRFWRRSDVALLLTIALQMIWLGWRLVPAVLQTQIITSATQITETESTAIALLGIALFPYLLVILTVSAWLRRQQHSDLATFSEGIALGFGIVLLALSAIAPATRTLNLFASTATLGWLMHRRQSQQQAITSLVYATHLGGLATAISAIHYRFPTLNSSTWAFLFLGGAIAQWIFSTVGAPTLWRRSAWHLGLGLAGLSYVLWVEPIGAAPRLASSWLAVPLALTWMAAQRSQQREMLAGLSALSIVMAQLLTLNRPETGLLGWVVATVLMAVNTGFLQRQLFANLTIGYGLVAVGWGLWHGSPALRSIDQWLLVNAIALVLLGVGARWGQIQLRHRETTRSHLMIALFVQAANCWKAVLIGLVLFGSTVQVWGDYTGGYGVVQPSTALGSDGGVALRLTAIALTTLVLAVQIWRSSSIFVFVGLGLGIELLTAQTLAAWEPSLMRLSIANVGLGLALLFGGDVRQRRAATESLFWGWHGLPLVYGVGAIALRVGTFTAATGWISIGVAAIALGVGRRHRALKPLTVLGVFGTTIGLSELVLYSLRSQSLGNQLIAIAALGLALTLAYRYMLIEKLNYLHLSATEAKSIAHSHWAISSVVLSIAASLTLLVPTPGTLALGGFATGVGLALYAIFQARHHPSAQSAELWLYAGLLEAAALAWYLTTKPWFSGLFAQARPYAGAIAAIAAFISFVLSWERLGWARQPWQRVSIAVPLLVLAATAAVIHPVSLIVLAMFYSLVASLRRQVRWTYLSIVLLNWVAVVQMHRLNVDLLFWQVLPIGLSVLYFATIDPSLKTASARASRHYVRVCGTGLICLTALLTQNNYGIVPSVVSLVAIFAGLGLRIRAFSYVGTIVFCLNVVYQIVVLATTYSLLKWVISLCVGILFIWIAANFETRREQVTLLMRSWLEQLQDWQ</sequence>
<feature type="transmembrane region" description="Helical" evidence="1">
    <location>
        <begin position="765"/>
        <end position="784"/>
    </location>
</feature>
<feature type="transmembrane region" description="Helical" evidence="1">
    <location>
        <begin position="814"/>
        <end position="832"/>
    </location>
</feature>
<dbReference type="EMBL" id="WVIE01000011">
    <property type="protein sequence ID" value="NDJ17895.1"/>
    <property type="molecule type" value="Genomic_DNA"/>
</dbReference>
<organism evidence="2 3">
    <name type="scientific">Myxacorys almedinensis A</name>
    <dbReference type="NCBI Taxonomy" id="2690445"/>
    <lineage>
        <taxon>Bacteria</taxon>
        <taxon>Bacillati</taxon>
        <taxon>Cyanobacteriota</taxon>
        <taxon>Cyanophyceae</taxon>
        <taxon>Leptolyngbyales</taxon>
        <taxon>Leptolyngbyaceae</taxon>
        <taxon>Myxacorys</taxon>
        <taxon>Myxacorys almedinensis</taxon>
    </lineage>
</organism>
<keyword evidence="1" id="KW-1133">Transmembrane helix</keyword>
<feature type="transmembrane region" description="Helical" evidence="1">
    <location>
        <begin position="267"/>
        <end position="294"/>
    </location>
</feature>
<feature type="transmembrane region" description="Helical" evidence="1">
    <location>
        <begin position="1119"/>
        <end position="1135"/>
    </location>
</feature>
<feature type="transmembrane region" description="Helical" evidence="1">
    <location>
        <begin position="1085"/>
        <end position="1107"/>
    </location>
</feature>
<feature type="transmembrane region" description="Helical" evidence="1">
    <location>
        <begin position="1220"/>
        <end position="1240"/>
    </location>
</feature>